<name>A0A132PJ47_9MYCO</name>
<dbReference type="STRING" id="59750.AWC31_06495"/>
<evidence type="ECO:0000313" key="4">
    <source>
        <dbReference type="Proteomes" id="UP000193964"/>
    </source>
</evidence>
<proteinExistence type="predicted"/>
<comment type="caution">
    <text evidence="1">The sequence shown here is derived from an EMBL/GenBank/DDBJ whole genome shotgun (WGS) entry which is preliminary data.</text>
</comment>
<reference evidence="2 4" key="2">
    <citation type="submission" date="2016-01" db="EMBL/GenBank/DDBJ databases">
        <title>The new phylogeny of the genus Mycobacterium.</title>
        <authorList>
            <person name="Tarcisio F."/>
            <person name="Conor M."/>
            <person name="Antonella G."/>
            <person name="Elisabetta G."/>
            <person name="Giulia F.S."/>
            <person name="Sara T."/>
            <person name="Anna F."/>
            <person name="Clotilde B."/>
            <person name="Roberto B."/>
            <person name="Veronica D.S."/>
            <person name="Fabio R."/>
            <person name="Monica P."/>
            <person name="Olivier J."/>
            <person name="Enrico T."/>
            <person name="Nicola S."/>
        </authorList>
    </citation>
    <scope>NUCLEOTIDE SEQUENCE [LARGE SCALE GENOMIC DNA]</scope>
    <source>
        <strain evidence="2 4">ATCC 700010</strain>
    </source>
</reference>
<dbReference type="Proteomes" id="UP000193964">
    <property type="component" value="Unassembled WGS sequence"/>
</dbReference>
<dbReference type="AlphaFoldDB" id="A0A132PJ47"/>
<accession>A0A132PJ47</accession>
<dbReference type="EMBL" id="LQQA01000033">
    <property type="protein sequence ID" value="ORX09856.1"/>
    <property type="molecule type" value="Genomic_DNA"/>
</dbReference>
<protein>
    <recommendedName>
        <fullName evidence="5">Methyltransferase</fullName>
    </recommendedName>
</protein>
<dbReference type="Gene3D" id="3.40.50.150">
    <property type="entry name" value="Vaccinia Virus protein VP39"/>
    <property type="match status" value="1"/>
</dbReference>
<evidence type="ECO:0000313" key="2">
    <source>
        <dbReference type="EMBL" id="ORX09856.1"/>
    </source>
</evidence>
<dbReference type="PATRIC" id="fig|59750.3.peg.1573"/>
<dbReference type="InterPro" id="IPR029063">
    <property type="entry name" value="SAM-dependent_MTases_sf"/>
</dbReference>
<reference evidence="1 3" key="1">
    <citation type="submission" date="2015-07" db="EMBL/GenBank/DDBJ databases">
        <title>A draft genome sequence of Mycobacterium wolinskyi.</title>
        <authorList>
            <person name="de Man T.J."/>
            <person name="Perry K.A."/>
            <person name="Coulliette A.D."/>
            <person name="Jensen B."/>
            <person name="Toney N.C."/>
            <person name="Limbago B.M."/>
            <person name="Noble-Wang J."/>
        </authorList>
    </citation>
    <scope>NUCLEOTIDE SEQUENCE [LARGE SCALE GENOMIC DNA]</scope>
    <source>
        <strain evidence="1 3">CDC_01</strain>
    </source>
</reference>
<evidence type="ECO:0000313" key="3">
    <source>
        <dbReference type="Proteomes" id="UP000070612"/>
    </source>
</evidence>
<gene>
    <name evidence="1" type="ORF">AFM11_21130</name>
    <name evidence="2" type="ORF">AWC31_06495</name>
</gene>
<organism evidence="1 3">
    <name type="scientific">Mycolicibacterium wolinskyi</name>
    <dbReference type="NCBI Taxonomy" id="59750"/>
    <lineage>
        <taxon>Bacteria</taxon>
        <taxon>Bacillati</taxon>
        <taxon>Actinomycetota</taxon>
        <taxon>Actinomycetes</taxon>
        <taxon>Mycobacteriales</taxon>
        <taxon>Mycobacteriaceae</taxon>
        <taxon>Mycolicibacterium</taxon>
    </lineage>
</organism>
<dbReference type="RefSeq" id="WP_067852200.1">
    <property type="nucleotide sequence ID" value="NZ_JACKUA010000028.1"/>
</dbReference>
<keyword evidence="3" id="KW-1185">Reference proteome</keyword>
<dbReference type="EMBL" id="LGTW01000014">
    <property type="protein sequence ID" value="KWX22331.1"/>
    <property type="molecule type" value="Genomic_DNA"/>
</dbReference>
<sequence>MTLPATRWYQWHAQYDDLHSPDTDRLEVVQELIIAALDRAPAGPLTAVSACAGQARDLLPVLIHHPRGRDVRARMVELDPLNASFLTAALGSTDLVGVEVVIADAGTTDAYIGAVPADLVLLCGVFANIELDDAQRTVDAATALCRPGGIVVWSSYGAQLAHADEVVALFEDRAFERMALRRSAEREFVVASHRYVGPQRSLPAHARFFGFGG</sequence>
<dbReference type="SUPFAM" id="SSF53335">
    <property type="entry name" value="S-adenosyl-L-methionine-dependent methyltransferases"/>
    <property type="match status" value="1"/>
</dbReference>
<dbReference type="OrthoDB" id="8163513at2"/>
<evidence type="ECO:0000313" key="1">
    <source>
        <dbReference type="EMBL" id="KWX22331.1"/>
    </source>
</evidence>
<evidence type="ECO:0008006" key="5">
    <source>
        <dbReference type="Google" id="ProtNLM"/>
    </source>
</evidence>
<dbReference type="Proteomes" id="UP000070612">
    <property type="component" value="Unassembled WGS sequence"/>
</dbReference>